<dbReference type="EMBL" id="JADOTX010000001">
    <property type="protein sequence ID" value="MBG6064343.1"/>
    <property type="molecule type" value="Genomic_DNA"/>
</dbReference>
<evidence type="ECO:0008006" key="3">
    <source>
        <dbReference type="Google" id="ProtNLM"/>
    </source>
</evidence>
<protein>
    <recommendedName>
        <fullName evidence="3">FXSXX-COOH protein</fullName>
    </recommendedName>
</protein>
<reference evidence="1 2" key="1">
    <citation type="submission" date="2020-11" db="EMBL/GenBank/DDBJ databases">
        <title>Sequencing the genomes of 1000 actinobacteria strains.</title>
        <authorList>
            <person name="Klenk H.-P."/>
        </authorList>
    </citation>
    <scope>NUCLEOTIDE SEQUENCE [LARGE SCALE GENOMIC DNA]</scope>
    <source>
        <strain evidence="1 2">DSM 101692</strain>
    </source>
</reference>
<evidence type="ECO:0000313" key="1">
    <source>
        <dbReference type="EMBL" id="MBG6064343.1"/>
    </source>
</evidence>
<proteinExistence type="predicted"/>
<dbReference type="Proteomes" id="UP000614915">
    <property type="component" value="Unassembled WGS sequence"/>
</dbReference>
<organism evidence="1 2">
    <name type="scientific">Micromonospora ureilytica</name>
    <dbReference type="NCBI Taxonomy" id="709868"/>
    <lineage>
        <taxon>Bacteria</taxon>
        <taxon>Bacillati</taxon>
        <taxon>Actinomycetota</taxon>
        <taxon>Actinomycetes</taxon>
        <taxon>Micromonosporales</taxon>
        <taxon>Micromonosporaceae</taxon>
        <taxon>Micromonospora</taxon>
    </lineage>
</organism>
<comment type="caution">
    <text evidence="1">The sequence shown here is derived from an EMBL/GenBank/DDBJ whole genome shotgun (WGS) entry which is preliminary data.</text>
</comment>
<accession>A0ABS0JDB5</accession>
<evidence type="ECO:0000313" key="2">
    <source>
        <dbReference type="Proteomes" id="UP000614915"/>
    </source>
</evidence>
<sequence length="42" mass="4632">MLKVISSDVVTDLASVHPAVLDLLGAIRTFIDAYNQRCEPFL</sequence>
<keyword evidence="2" id="KW-1185">Reference proteome</keyword>
<gene>
    <name evidence="1" type="ORF">IW248_000630</name>
</gene>
<name>A0ABS0JDB5_9ACTN</name>
<dbReference type="RefSeq" id="WP_269155052.1">
    <property type="nucleotide sequence ID" value="NZ_JADOTX010000001.1"/>
</dbReference>